<accession>A0A9N9HY13</accession>
<name>A0A9N9HY13_9GLOM</name>
<comment type="caution">
    <text evidence="1">The sequence shown here is derived from an EMBL/GenBank/DDBJ whole genome shotgun (WGS) entry which is preliminary data.</text>
</comment>
<sequence length="95" mass="11080">GNGIDESFRKGHLRQSGTFLDLIPLTKQWRYITFLRTLFELSFSSALEREADRYHFHSFLSFFFSVSLSLSKIIRLSKLSQDLEELAIPYSSDIL</sequence>
<dbReference type="EMBL" id="CAJVPQ010008994">
    <property type="protein sequence ID" value="CAG8711781.1"/>
    <property type="molecule type" value="Genomic_DNA"/>
</dbReference>
<evidence type="ECO:0000313" key="2">
    <source>
        <dbReference type="Proteomes" id="UP000789570"/>
    </source>
</evidence>
<dbReference type="AlphaFoldDB" id="A0A9N9HY13"/>
<evidence type="ECO:0000313" key="1">
    <source>
        <dbReference type="EMBL" id="CAG8711781.1"/>
    </source>
</evidence>
<dbReference type="Proteomes" id="UP000789570">
    <property type="component" value="Unassembled WGS sequence"/>
</dbReference>
<protein>
    <submittedName>
        <fullName evidence="1">9080_t:CDS:1</fullName>
    </submittedName>
</protein>
<gene>
    <name evidence="1" type="ORF">FCALED_LOCUS13955</name>
</gene>
<organism evidence="1 2">
    <name type="scientific">Funneliformis caledonium</name>
    <dbReference type="NCBI Taxonomy" id="1117310"/>
    <lineage>
        <taxon>Eukaryota</taxon>
        <taxon>Fungi</taxon>
        <taxon>Fungi incertae sedis</taxon>
        <taxon>Mucoromycota</taxon>
        <taxon>Glomeromycotina</taxon>
        <taxon>Glomeromycetes</taxon>
        <taxon>Glomerales</taxon>
        <taxon>Glomeraceae</taxon>
        <taxon>Funneliformis</taxon>
    </lineage>
</organism>
<reference evidence="1" key="1">
    <citation type="submission" date="2021-06" db="EMBL/GenBank/DDBJ databases">
        <authorList>
            <person name="Kallberg Y."/>
            <person name="Tangrot J."/>
            <person name="Rosling A."/>
        </authorList>
    </citation>
    <scope>NUCLEOTIDE SEQUENCE</scope>
    <source>
        <strain evidence="1">UK204</strain>
    </source>
</reference>
<feature type="non-terminal residue" evidence="1">
    <location>
        <position position="1"/>
    </location>
</feature>
<keyword evidence="2" id="KW-1185">Reference proteome</keyword>
<proteinExistence type="predicted"/>